<evidence type="ECO:0000313" key="2">
    <source>
        <dbReference type="EMBL" id="OHA51183.1"/>
    </source>
</evidence>
<gene>
    <name evidence="2" type="ORF">A3A97_02835</name>
</gene>
<name>A0A1G2PSA6_9BACT</name>
<evidence type="ECO:0000313" key="3">
    <source>
        <dbReference type="Proteomes" id="UP000176951"/>
    </source>
</evidence>
<evidence type="ECO:0000259" key="1">
    <source>
        <dbReference type="Pfam" id="PF22518"/>
    </source>
</evidence>
<reference evidence="2 3" key="1">
    <citation type="journal article" date="2016" name="Nat. Commun.">
        <title>Thousands of microbial genomes shed light on interconnected biogeochemical processes in an aquifer system.</title>
        <authorList>
            <person name="Anantharaman K."/>
            <person name="Brown C.T."/>
            <person name="Hug L.A."/>
            <person name="Sharon I."/>
            <person name="Castelle C.J."/>
            <person name="Probst A.J."/>
            <person name="Thomas B.C."/>
            <person name="Singh A."/>
            <person name="Wilkins M.J."/>
            <person name="Karaoz U."/>
            <person name="Brodie E.L."/>
            <person name="Williams K.H."/>
            <person name="Hubbard S.S."/>
            <person name="Banfield J.F."/>
        </authorList>
    </citation>
    <scope>NUCLEOTIDE SEQUENCE [LARGE SCALE GENOMIC DNA]</scope>
</reference>
<protein>
    <recommendedName>
        <fullName evidence="1">DUF6997 domain-containing protein</fullName>
    </recommendedName>
</protein>
<proteinExistence type="predicted"/>
<comment type="caution">
    <text evidence="2">The sequence shown here is derived from an EMBL/GenBank/DDBJ whole genome shotgun (WGS) entry which is preliminary data.</text>
</comment>
<sequence length="269" mass="30362">MANSKSWKEEAWERFLKKHWDNRPKGVDMVEYTKADLEPILSKYTKSGQGEIRIFHSGSKKVRAVQKRGIVKIPLTRKSWRIIKSPPNIDFKEPQRGGVFKAKNKLTDGMLAGIKETMALSVNPGETTLLAIANHAGIIADFYNLNEVGVLFTGGRQKAGVHLIVGTQDIDMTKAQIEIDGGFEWPETVVIAEMKSSFKQENFDVNQALFPMLKWENLLKNKKIYSLVLLAETNKGGIAYWAYDFIHDNSESSIGMKIGKSKKYILEIV</sequence>
<dbReference type="Pfam" id="PF22518">
    <property type="entry name" value="DUF6997"/>
    <property type="match status" value="1"/>
</dbReference>
<dbReference type="InterPro" id="IPR054266">
    <property type="entry name" value="DUF6997"/>
</dbReference>
<dbReference type="Proteomes" id="UP000176951">
    <property type="component" value="Unassembled WGS sequence"/>
</dbReference>
<dbReference type="AlphaFoldDB" id="A0A1G2PSA6"/>
<feature type="domain" description="DUF6997" evidence="1">
    <location>
        <begin position="120"/>
        <end position="264"/>
    </location>
</feature>
<dbReference type="EMBL" id="MHSW01000025">
    <property type="protein sequence ID" value="OHA51183.1"/>
    <property type="molecule type" value="Genomic_DNA"/>
</dbReference>
<accession>A0A1G2PSA6</accession>
<organism evidence="2 3">
    <name type="scientific">Candidatus Terrybacteria bacterium RIFCSPLOWO2_01_FULL_40_23</name>
    <dbReference type="NCBI Taxonomy" id="1802366"/>
    <lineage>
        <taxon>Bacteria</taxon>
        <taxon>Candidatus Terryibacteriota</taxon>
    </lineage>
</organism>